<name>A0ABN1V472_9ACTN</name>
<dbReference type="InterPro" id="IPR050559">
    <property type="entry name" value="P-Pant_transferase_sf"/>
</dbReference>
<dbReference type="InterPro" id="IPR008278">
    <property type="entry name" value="4-PPantetheinyl_Trfase_dom"/>
</dbReference>
<dbReference type="Pfam" id="PF22624">
    <property type="entry name" value="AASDHPPT_N"/>
    <property type="match status" value="1"/>
</dbReference>
<feature type="compositionally biased region" description="Low complexity" evidence="3">
    <location>
        <begin position="262"/>
        <end position="294"/>
    </location>
</feature>
<dbReference type="PANTHER" id="PTHR12215:SF10">
    <property type="entry name" value="L-AMINOADIPATE-SEMIALDEHYDE DEHYDROGENASE-PHOSPHOPANTETHEINYL TRANSFERASE"/>
    <property type="match status" value="1"/>
</dbReference>
<evidence type="ECO:0000259" key="5">
    <source>
        <dbReference type="Pfam" id="PF22624"/>
    </source>
</evidence>
<gene>
    <name evidence="6" type="ORF">GCM10009654_53000</name>
</gene>
<dbReference type="RefSeq" id="WP_344281672.1">
    <property type="nucleotide sequence ID" value="NZ_BAAAKV010000057.1"/>
</dbReference>
<feature type="compositionally biased region" description="Low complexity" evidence="3">
    <location>
        <begin position="242"/>
        <end position="252"/>
    </location>
</feature>
<reference evidence="6 7" key="1">
    <citation type="journal article" date="2019" name="Int. J. Syst. Evol. Microbiol.">
        <title>The Global Catalogue of Microorganisms (GCM) 10K type strain sequencing project: providing services to taxonomists for standard genome sequencing and annotation.</title>
        <authorList>
            <consortium name="The Broad Institute Genomics Platform"/>
            <consortium name="The Broad Institute Genome Sequencing Center for Infectious Disease"/>
            <person name="Wu L."/>
            <person name="Ma J."/>
        </authorList>
    </citation>
    <scope>NUCLEOTIDE SEQUENCE [LARGE SCALE GENOMIC DNA]</scope>
    <source>
        <strain evidence="6 7">JCM 12696</strain>
    </source>
</reference>
<keyword evidence="7" id="KW-1185">Reference proteome</keyword>
<dbReference type="InterPro" id="IPR037143">
    <property type="entry name" value="4-PPantetheinyl_Trfase_dom_sf"/>
</dbReference>
<feature type="region of interest" description="Disordered" evidence="3">
    <location>
        <begin position="242"/>
        <end position="294"/>
    </location>
</feature>
<dbReference type="Proteomes" id="UP001501371">
    <property type="component" value="Unassembled WGS sequence"/>
</dbReference>
<dbReference type="PANTHER" id="PTHR12215">
    <property type="entry name" value="PHOSPHOPANTETHEINE TRANSFERASE"/>
    <property type="match status" value="1"/>
</dbReference>
<keyword evidence="2" id="KW-0808">Transferase</keyword>
<evidence type="ECO:0000313" key="7">
    <source>
        <dbReference type="Proteomes" id="UP001501371"/>
    </source>
</evidence>
<dbReference type="SUPFAM" id="SSF56214">
    <property type="entry name" value="4'-phosphopantetheinyl transferase"/>
    <property type="match status" value="2"/>
</dbReference>
<proteinExistence type="inferred from homology"/>
<comment type="caution">
    <text evidence="6">The sequence shown here is derived from an EMBL/GenBank/DDBJ whole genome shotgun (WGS) entry which is preliminary data.</text>
</comment>
<dbReference type="InterPro" id="IPR055066">
    <property type="entry name" value="AASDHPPT_N"/>
</dbReference>
<comment type="similarity">
    <text evidence="1">Belongs to the P-Pant transferase superfamily. Gsp/Sfp/HetI/AcpT family.</text>
</comment>
<organism evidence="6 7">
    <name type="scientific">Streptomyces hebeiensis</name>
    <dbReference type="NCBI Taxonomy" id="229486"/>
    <lineage>
        <taxon>Bacteria</taxon>
        <taxon>Bacillati</taxon>
        <taxon>Actinomycetota</taxon>
        <taxon>Actinomycetes</taxon>
        <taxon>Kitasatosporales</taxon>
        <taxon>Streptomycetaceae</taxon>
        <taxon>Streptomyces</taxon>
    </lineage>
</organism>
<evidence type="ECO:0000256" key="1">
    <source>
        <dbReference type="ARBA" id="ARBA00010990"/>
    </source>
</evidence>
<dbReference type="EMBL" id="BAAAKV010000057">
    <property type="protein sequence ID" value="GAA1188839.1"/>
    <property type="molecule type" value="Genomic_DNA"/>
</dbReference>
<sequence length="294" mass="30322">MIPYRRVTPAGPWGPVQDAWAGAGRVVVYGAAEAWATDALTALSAEETARLRAQRSAAARGRFLASRRLLRHTVGTLLAVPWTGVRLARTPLGRPVLPDRPDIGISLSHTGGLLAVAVSARGPVGVDTERAGRPTGPELAGRVCAPGELRHLEGLPARDHADAVLRLWTLKEAYVKALGTGLRMSLRGIGFDAIGGPSPSGPRGWSFTTREVRVYIDGGAGGAGTSYHVSAAHLTNARATAARTAWSRTTPAPTAPAPAPVPALADRPGDTAAGRAGNTAAGRRLSSRSAAGSS</sequence>
<evidence type="ECO:0000256" key="2">
    <source>
        <dbReference type="ARBA" id="ARBA00022679"/>
    </source>
</evidence>
<accession>A0ABN1V472</accession>
<evidence type="ECO:0000313" key="6">
    <source>
        <dbReference type="EMBL" id="GAA1188839.1"/>
    </source>
</evidence>
<feature type="domain" description="4'-phosphopantetheinyl transferase" evidence="4">
    <location>
        <begin position="123"/>
        <end position="193"/>
    </location>
</feature>
<dbReference type="Pfam" id="PF01648">
    <property type="entry name" value="ACPS"/>
    <property type="match status" value="1"/>
</dbReference>
<evidence type="ECO:0000259" key="4">
    <source>
        <dbReference type="Pfam" id="PF01648"/>
    </source>
</evidence>
<evidence type="ECO:0008006" key="8">
    <source>
        <dbReference type="Google" id="ProtNLM"/>
    </source>
</evidence>
<feature type="domain" description="4'-phosphopantetheinyl transferase N-terminal" evidence="5">
    <location>
        <begin position="38"/>
        <end position="118"/>
    </location>
</feature>
<dbReference type="Gene3D" id="3.90.470.20">
    <property type="entry name" value="4'-phosphopantetheinyl transferase domain"/>
    <property type="match status" value="1"/>
</dbReference>
<evidence type="ECO:0000256" key="3">
    <source>
        <dbReference type="SAM" id="MobiDB-lite"/>
    </source>
</evidence>
<protein>
    <recommendedName>
        <fullName evidence="8">4'-phosphopantetheinyl transferase superfamily protein</fullName>
    </recommendedName>
</protein>